<gene>
    <name evidence="2" type="ORF">OS493_008251</name>
</gene>
<sequence length="188" mass="20697">MQIITSETTSCWTFGMDDKQKAPTRRLFDSGFGGSQRTQDGASQQPHNYSNRPRDESTQERLEFDLDSGKLVVSNAPEPSKRLIEKGTIGPPLPETLHRSSLSCTMSDKIFELPDEDTKAADDKHSTQKGASETTQRHLGTQRPPGQYDVVPSKEGIVVSYPEGATANPDRPVVGSMAAQGFFLRELK</sequence>
<dbReference type="AlphaFoldDB" id="A0A9X0A3W8"/>
<feature type="compositionally biased region" description="Polar residues" evidence="1">
    <location>
        <begin position="35"/>
        <end position="51"/>
    </location>
</feature>
<proteinExistence type="predicted"/>
<reference evidence="2" key="1">
    <citation type="submission" date="2023-01" db="EMBL/GenBank/DDBJ databases">
        <title>Genome assembly of the deep-sea coral Lophelia pertusa.</title>
        <authorList>
            <person name="Herrera S."/>
            <person name="Cordes E."/>
        </authorList>
    </citation>
    <scope>NUCLEOTIDE SEQUENCE</scope>
    <source>
        <strain evidence="2">USNM1676648</strain>
        <tissue evidence="2">Polyp</tissue>
    </source>
</reference>
<evidence type="ECO:0000313" key="2">
    <source>
        <dbReference type="EMBL" id="KAJ7393003.1"/>
    </source>
</evidence>
<feature type="compositionally biased region" description="Basic and acidic residues" evidence="1">
    <location>
        <begin position="115"/>
        <end position="126"/>
    </location>
</feature>
<name>A0A9X0A3W8_9CNID</name>
<feature type="compositionally biased region" description="Basic and acidic residues" evidence="1">
    <location>
        <begin position="52"/>
        <end position="68"/>
    </location>
</feature>
<comment type="caution">
    <text evidence="2">The sequence shown here is derived from an EMBL/GenBank/DDBJ whole genome shotgun (WGS) entry which is preliminary data.</text>
</comment>
<protein>
    <submittedName>
        <fullName evidence="2">Uncharacterized protein</fullName>
    </submittedName>
</protein>
<organism evidence="2 3">
    <name type="scientific">Desmophyllum pertusum</name>
    <dbReference type="NCBI Taxonomy" id="174260"/>
    <lineage>
        <taxon>Eukaryota</taxon>
        <taxon>Metazoa</taxon>
        <taxon>Cnidaria</taxon>
        <taxon>Anthozoa</taxon>
        <taxon>Hexacorallia</taxon>
        <taxon>Scleractinia</taxon>
        <taxon>Caryophylliina</taxon>
        <taxon>Caryophylliidae</taxon>
        <taxon>Desmophyllum</taxon>
    </lineage>
</organism>
<feature type="region of interest" description="Disordered" evidence="1">
    <location>
        <begin position="22"/>
        <end position="101"/>
    </location>
</feature>
<evidence type="ECO:0000256" key="1">
    <source>
        <dbReference type="SAM" id="MobiDB-lite"/>
    </source>
</evidence>
<dbReference type="EMBL" id="MU825399">
    <property type="protein sequence ID" value="KAJ7393003.1"/>
    <property type="molecule type" value="Genomic_DNA"/>
</dbReference>
<dbReference type="Proteomes" id="UP001163046">
    <property type="component" value="Unassembled WGS sequence"/>
</dbReference>
<evidence type="ECO:0000313" key="3">
    <source>
        <dbReference type="Proteomes" id="UP001163046"/>
    </source>
</evidence>
<keyword evidence="3" id="KW-1185">Reference proteome</keyword>
<feature type="region of interest" description="Disordered" evidence="1">
    <location>
        <begin position="115"/>
        <end position="151"/>
    </location>
</feature>
<feature type="compositionally biased region" description="Polar residues" evidence="1">
    <location>
        <begin position="128"/>
        <end position="139"/>
    </location>
</feature>
<accession>A0A9X0A3W8</accession>